<gene>
    <name evidence="1" type="ORF">ACFFX0_13105</name>
</gene>
<organism evidence="1 2">
    <name type="scientific">Citricoccus parietis</name>
    <dbReference type="NCBI Taxonomy" id="592307"/>
    <lineage>
        <taxon>Bacteria</taxon>
        <taxon>Bacillati</taxon>
        <taxon>Actinomycetota</taxon>
        <taxon>Actinomycetes</taxon>
        <taxon>Micrococcales</taxon>
        <taxon>Micrococcaceae</taxon>
        <taxon>Citricoccus</taxon>
    </lineage>
</organism>
<reference evidence="1 2" key="1">
    <citation type="submission" date="2024-09" db="EMBL/GenBank/DDBJ databases">
        <authorList>
            <person name="Sun Q."/>
            <person name="Mori K."/>
        </authorList>
    </citation>
    <scope>NUCLEOTIDE SEQUENCE [LARGE SCALE GENOMIC DNA]</scope>
    <source>
        <strain evidence="1 2">CCM 7609</strain>
    </source>
</reference>
<sequence>MFSRSVDREQGHGDGALVAAGLRVHGKLELQVCTQLGGAEAVLGVGRSEGGRGSQALATGELGLNPLADRGAVGGLDQVR</sequence>
<keyword evidence="2" id="KW-1185">Reference proteome</keyword>
<dbReference type="EMBL" id="JBHMFI010000001">
    <property type="protein sequence ID" value="MFB9072092.1"/>
    <property type="molecule type" value="Genomic_DNA"/>
</dbReference>
<name>A0ABV5FZJ6_9MICC</name>
<comment type="caution">
    <text evidence="1">The sequence shown here is derived from an EMBL/GenBank/DDBJ whole genome shotgun (WGS) entry which is preliminary data.</text>
</comment>
<proteinExistence type="predicted"/>
<accession>A0ABV5FZJ6</accession>
<evidence type="ECO:0000313" key="1">
    <source>
        <dbReference type="EMBL" id="MFB9072092.1"/>
    </source>
</evidence>
<protein>
    <submittedName>
        <fullName evidence="1">Uncharacterized protein</fullName>
    </submittedName>
</protein>
<evidence type="ECO:0000313" key="2">
    <source>
        <dbReference type="Proteomes" id="UP001589575"/>
    </source>
</evidence>
<dbReference type="Proteomes" id="UP001589575">
    <property type="component" value="Unassembled WGS sequence"/>
</dbReference>